<dbReference type="Proteomes" id="UP000286137">
    <property type="component" value="Unassembled WGS sequence"/>
</dbReference>
<comment type="catalytic activity">
    <reaction evidence="2">
        <text>ATP + H2O = ADP + phosphate + H(+)</text>
        <dbReference type="Rhea" id="RHEA:13065"/>
        <dbReference type="ChEBI" id="CHEBI:15377"/>
        <dbReference type="ChEBI" id="CHEBI:15378"/>
        <dbReference type="ChEBI" id="CHEBI:30616"/>
        <dbReference type="ChEBI" id="CHEBI:43474"/>
        <dbReference type="ChEBI" id="CHEBI:456216"/>
    </reaction>
</comment>
<organism evidence="6 7">
    <name type="scientific">Mediterraneibacter gnavus</name>
    <name type="common">Ruminococcus gnavus</name>
    <dbReference type="NCBI Taxonomy" id="33038"/>
    <lineage>
        <taxon>Bacteria</taxon>
        <taxon>Bacillati</taxon>
        <taxon>Bacillota</taxon>
        <taxon>Clostridia</taxon>
        <taxon>Lachnospirales</taxon>
        <taxon>Lachnospiraceae</taxon>
        <taxon>Mediterraneibacter</taxon>
    </lineage>
</organism>
<dbReference type="InterPro" id="IPR025669">
    <property type="entry name" value="AAA_dom"/>
</dbReference>
<dbReference type="EMBL" id="QRTJ01000034">
    <property type="protein sequence ID" value="RGQ63461.1"/>
    <property type="molecule type" value="Genomic_DNA"/>
</dbReference>
<dbReference type="Gene3D" id="3.40.50.300">
    <property type="entry name" value="P-loop containing nucleotide triphosphate hydrolases"/>
    <property type="match status" value="1"/>
</dbReference>
<dbReference type="PANTHER" id="PTHR13696:SF99">
    <property type="entry name" value="COBYRINIC ACID AC-DIAMIDE SYNTHASE"/>
    <property type="match status" value="1"/>
</dbReference>
<dbReference type="Pfam" id="PF13614">
    <property type="entry name" value="AAA_31"/>
    <property type="match status" value="1"/>
</dbReference>
<dbReference type="FunFam" id="3.40.50.300:FF:000285">
    <property type="entry name" value="Sporulation initiation inhibitor Soj"/>
    <property type="match status" value="1"/>
</dbReference>
<proteinExistence type="inferred from homology"/>
<dbReference type="SUPFAM" id="SSF52540">
    <property type="entry name" value="P-loop containing nucleoside triphosphate hydrolases"/>
    <property type="match status" value="1"/>
</dbReference>
<evidence type="ECO:0000259" key="5">
    <source>
        <dbReference type="Pfam" id="PF13614"/>
    </source>
</evidence>
<gene>
    <name evidence="6" type="ORF">DWY88_13815</name>
</gene>
<dbReference type="CDD" id="cd02042">
    <property type="entry name" value="ParAB_family"/>
    <property type="match status" value="1"/>
</dbReference>
<evidence type="ECO:0000256" key="4">
    <source>
        <dbReference type="ARBA" id="ARBA00071824"/>
    </source>
</evidence>
<protein>
    <recommendedName>
        <fullName evidence="4">Sporulation initiation inhibitor protein Soj</fullName>
    </recommendedName>
</protein>
<name>A0A412BUK8_MEDGN</name>
<dbReference type="AlphaFoldDB" id="A0A412BUK8"/>
<dbReference type="PANTHER" id="PTHR13696">
    <property type="entry name" value="P-LOOP CONTAINING NUCLEOSIDE TRIPHOSPHATE HYDROLASE"/>
    <property type="match status" value="1"/>
</dbReference>
<accession>A0A412BUK8</accession>
<evidence type="ECO:0000313" key="7">
    <source>
        <dbReference type="Proteomes" id="UP000286137"/>
    </source>
</evidence>
<sequence>MEKRIMGKLKEEEIMCKVISVVNQKGGVGKTTTTVNVGIGLAREGKKVLLIDADPQGSLTASLGYEEPDDLRITLATIMMDVINEEEISLKDGILHHQENVDLLPANIELSALEVTMGNVMSREMIMKEYIDAIRCRYDYILIDCMPSLGMMTINALVSSDSVLIPVQAAYLPVKGLQQLIKTILTVKKRLNRKLAIEGILLTMVDFRTNYARDIASRVHTTYGSQIEVFENVIPMSVKAAETSAEGKSIYMHCPKGKVAEAYMKLTQEVLNNEK</sequence>
<comment type="caution">
    <text evidence="6">The sequence shown here is derived from an EMBL/GenBank/DDBJ whole genome shotgun (WGS) entry which is preliminary data.</text>
</comment>
<feature type="domain" description="AAA" evidence="5">
    <location>
        <begin position="17"/>
        <end position="197"/>
    </location>
</feature>
<dbReference type="InterPro" id="IPR027417">
    <property type="entry name" value="P-loop_NTPase"/>
</dbReference>
<reference evidence="6 7" key="1">
    <citation type="submission" date="2018-08" db="EMBL/GenBank/DDBJ databases">
        <title>A genome reference for cultivated species of the human gut microbiota.</title>
        <authorList>
            <person name="Zou Y."/>
            <person name="Xue W."/>
            <person name="Luo G."/>
        </authorList>
    </citation>
    <scope>NUCLEOTIDE SEQUENCE [LARGE SCALE GENOMIC DNA]</scope>
    <source>
        <strain evidence="6 7">AF27-4BH</strain>
    </source>
</reference>
<evidence type="ECO:0000256" key="3">
    <source>
        <dbReference type="ARBA" id="ARBA00062323"/>
    </source>
</evidence>
<evidence type="ECO:0000256" key="2">
    <source>
        <dbReference type="ARBA" id="ARBA00049360"/>
    </source>
</evidence>
<dbReference type="InterPro" id="IPR050678">
    <property type="entry name" value="DNA_Partitioning_ATPase"/>
</dbReference>
<evidence type="ECO:0000313" key="6">
    <source>
        <dbReference type="EMBL" id="RGQ63461.1"/>
    </source>
</evidence>
<comment type="similarity">
    <text evidence="1">Belongs to the ParA family.</text>
</comment>
<comment type="subunit">
    <text evidence="3">Dimerizes in the presence of ATP but not ADP; ATP-binding is required for double-stranded (ds)DNA-binding. Interacts with DnaA.</text>
</comment>
<evidence type="ECO:0000256" key="1">
    <source>
        <dbReference type="ARBA" id="ARBA00006976"/>
    </source>
</evidence>